<dbReference type="OrthoDB" id="9813491at2"/>
<dbReference type="RefSeq" id="WP_065254690.1">
    <property type="nucleotide sequence ID" value="NZ_JBPPCF010000007.1"/>
</dbReference>
<dbReference type="SUPFAM" id="SSF101386">
    <property type="entry name" value="all-alpha NTP pyrophosphatases"/>
    <property type="match status" value="1"/>
</dbReference>
<keyword evidence="2" id="KW-1185">Reference proteome</keyword>
<comment type="caution">
    <text evidence="1">The sequence shown here is derived from an EMBL/GenBank/DDBJ whole genome shotgun (WGS) entry which is preliminary data.</text>
</comment>
<dbReference type="CDD" id="cd11532">
    <property type="entry name" value="NTP-PPase_COG4997"/>
    <property type="match status" value="1"/>
</dbReference>
<evidence type="ECO:0000313" key="1">
    <source>
        <dbReference type="EMBL" id="OBY10017.1"/>
    </source>
</evidence>
<proteinExistence type="predicted"/>
<dbReference type="EMBL" id="MAPZ01000025">
    <property type="protein sequence ID" value="OBY10017.1"/>
    <property type="molecule type" value="Genomic_DNA"/>
</dbReference>
<accession>A0A1B8RMM6</accession>
<gene>
    <name evidence="1" type="ORF">CP373A1_13020</name>
</gene>
<dbReference type="InterPro" id="IPR038735">
    <property type="entry name" value="MSMEG_1276-like_NTP-PPase_dom"/>
</dbReference>
<protein>
    <submittedName>
        <fullName evidence="1">Phosphoribosyl-ATP pyrophosphohydrolase</fullName>
    </submittedName>
</protein>
<dbReference type="GO" id="GO:0016787">
    <property type="term" value="F:hydrolase activity"/>
    <property type="evidence" value="ECO:0007669"/>
    <property type="project" value="UniProtKB-KW"/>
</dbReference>
<evidence type="ECO:0000313" key="2">
    <source>
        <dbReference type="Proteomes" id="UP000092714"/>
    </source>
</evidence>
<reference evidence="1 2" key="1">
    <citation type="submission" date="2016-06" db="EMBL/GenBank/DDBJ databases">
        <authorList>
            <person name="Kjaerup R.B."/>
            <person name="Dalgaard T.S."/>
            <person name="Juul-Madsen H.R."/>
        </authorList>
    </citation>
    <scope>NUCLEOTIDE SEQUENCE [LARGE SCALE GENOMIC DNA]</scope>
    <source>
        <strain evidence="1 2">373-A1</strain>
    </source>
</reference>
<keyword evidence="1" id="KW-0378">Hydrolase</keyword>
<dbReference type="AlphaFoldDB" id="A0A1B8RMM6"/>
<sequence>MKEYNKLVRDKIPEIIRADGKECEIRVAEGKEKYELLEKKLMEEVNEFLEDKNLEELADVMEVLFGLAKEIGYSEEELVMKREEKKGERGGFEEGIILISVINKVL</sequence>
<name>A0A1B8RMM6_9CLOT</name>
<organism evidence="1 2">
    <name type="scientific">Clostridium paraputrificum</name>
    <dbReference type="NCBI Taxonomy" id="29363"/>
    <lineage>
        <taxon>Bacteria</taxon>
        <taxon>Bacillati</taxon>
        <taxon>Bacillota</taxon>
        <taxon>Clostridia</taxon>
        <taxon>Eubacteriales</taxon>
        <taxon>Clostridiaceae</taxon>
        <taxon>Clostridium</taxon>
    </lineage>
</organism>
<dbReference type="Proteomes" id="UP000092714">
    <property type="component" value="Unassembled WGS sequence"/>
</dbReference>